<proteinExistence type="predicted"/>
<dbReference type="Proteomes" id="UP000196365">
    <property type="component" value="Unassembled WGS sequence"/>
</dbReference>
<dbReference type="Pfam" id="PF11385">
    <property type="entry name" value="DUF3189"/>
    <property type="match status" value="1"/>
</dbReference>
<dbReference type="EMBL" id="FUWV01000002">
    <property type="protein sequence ID" value="SJZ42998.1"/>
    <property type="molecule type" value="Genomic_DNA"/>
</dbReference>
<organism evidence="1 2">
    <name type="scientific">Garciella nitratireducens DSM 15102</name>
    <dbReference type="NCBI Taxonomy" id="1121911"/>
    <lineage>
        <taxon>Bacteria</taxon>
        <taxon>Bacillati</taxon>
        <taxon>Bacillota</taxon>
        <taxon>Clostridia</taxon>
        <taxon>Eubacteriales</taxon>
        <taxon>Eubacteriaceae</taxon>
        <taxon>Garciella</taxon>
    </lineage>
</organism>
<gene>
    <name evidence="1" type="ORF">SAMN02745973_00584</name>
</gene>
<evidence type="ECO:0000313" key="2">
    <source>
        <dbReference type="Proteomes" id="UP000196365"/>
    </source>
</evidence>
<evidence type="ECO:0008006" key="3">
    <source>
        <dbReference type="Google" id="ProtNLM"/>
    </source>
</evidence>
<dbReference type="OrthoDB" id="1680616at2"/>
<keyword evidence="2" id="KW-1185">Reference proteome</keyword>
<dbReference type="AlphaFoldDB" id="A0A1T4KKT3"/>
<protein>
    <recommendedName>
        <fullName evidence="3">DUF3189 family protein</fullName>
    </recommendedName>
</protein>
<name>A0A1T4KKT3_9FIRM</name>
<dbReference type="RefSeq" id="WP_087678019.1">
    <property type="nucleotide sequence ID" value="NZ_FUWV01000002.1"/>
</dbReference>
<accession>A0A1T4KKT3</accession>
<reference evidence="1 2" key="1">
    <citation type="submission" date="2017-02" db="EMBL/GenBank/DDBJ databases">
        <authorList>
            <person name="Peterson S.W."/>
        </authorList>
    </citation>
    <scope>NUCLEOTIDE SEQUENCE [LARGE SCALE GENOMIC DNA]</scope>
    <source>
        <strain evidence="1 2">DSM 15102</strain>
    </source>
</reference>
<evidence type="ECO:0000313" key="1">
    <source>
        <dbReference type="EMBL" id="SJZ42998.1"/>
    </source>
</evidence>
<dbReference type="InterPro" id="IPR021525">
    <property type="entry name" value="DUF3189"/>
</dbReference>
<sequence>MILVYHDVGGTHSTCLAANIHINQLPVDRIPTKREILSLKTFDKLEKKDYGHLIYIGQDEYGVDVFTVSRQQQPQLVLNGIRDMYEICNKTLDGLYIVGTIQTVNNWMRIGGFSSRRLHLVNFGRPLVTYGSLKAYPNIVKLVKNTKEKIAFDLRQ</sequence>